<comment type="caution">
    <text evidence="6">The sequence shown here is derived from an EMBL/GenBank/DDBJ whole genome shotgun (WGS) entry which is preliminary data.</text>
</comment>
<feature type="domain" description="HTH arsR-type" evidence="5">
    <location>
        <begin position="12"/>
        <end position="106"/>
    </location>
</feature>
<dbReference type="SUPFAM" id="SSF46785">
    <property type="entry name" value="Winged helix' DNA-binding domain"/>
    <property type="match status" value="1"/>
</dbReference>
<dbReference type="Pfam" id="PF01022">
    <property type="entry name" value="HTH_5"/>
    <property type="match status" value="1"/>
</dbReference>
<keyword evidence="2" id="KW-0238">DNA-binding</keyword>
<dbReference type="Proteomes" id="UP000460435">
    <property type="component" value="Unassembled WGS sequence"/>
</dbReference>
<accession>A0A7K3M6B1</accession>
<dbReference type="PANTHER" id="PTHR33154">
    <property type="entry name" value="TRANSCRIPTIONAL REGULATOR, ARSR FAMILY"/>
    <property type="match status" value="1"/>
</dbReference>
<evidence type="ECO:0000256" key="3">
    <source>
        <dbReference type="ARBA" id="ARBA00023163"/>
    </source>
</evidence>
<dbReference type="InterPro" id="IPR011991">
    <property type="entry name" value="ArsR-like_HTH"/>
</dbReference>
<dbReference type="GO" id="GO:0003677">
    <property type="term" value="F:DNA binding"/>
    <property type="evidence" value="ECO:0007669"/>
    <property type="project" value="UniProtKB-KW"/>
</dbReference>
<gene>
    <name evidence="6" type="ORF">F7O44_17000</name>
</gene>
<dbReference type="EMBL" id="WLZY01000005">
    <property type="protein sequence ID" value="NDL58770.1"/>
    <property type="molecule type" value="Genomic_DNA"/>
</dbReference>
<keyword evidence="1" id="KW-0805">Transcription regulation</keyword>
<dbReference type="InterPro" id="IPR036388">
    <property type="entry name" value="WH-like_DNA-bd_sf"/>
</dbReference>
<dbReference type="InterPro" id="IPR051081">
    <property type="entry name" value="HTH_MetalResp_TranReg"/>
</dbReference>
<keyword evidence="7" id="KW-1185">Reference proteome</keyword>
<dbReference type="NCBIfam" id="NF033788">
    <property type="entry name" value="HTH_metalloreg"/>
    <property type="match status" value="1"/>
</dbReference>
<dbReference type="SMART" id="SM00418">
    <property type="entry name" value="HTH_ARSR"/>
    <property type="match status" value="1"/>
</dbReference>
<feature type="region of interest" description="Disordered" evidence="4">
    <location>
        <begin position="142"/>
        <end position="167"/>
    </location>
</feature>
<name>A0A7K3M6B1_9ACTN</name>
<dbReference type="PANTHER" id="PTHR33154:SF33">
    <property type="entry name" value="TRANSCRIPTIONAL REPRESSOR SDPR"/>
    <property type="match status" value="1"/>
</dbReference>
<dbReference type="Gene3D" id="1.10.10.10">
    <property type="entry name" value="Winged helix-like DNA-binding domain superfamily/Winged helix DNA-binding domain"/>
    <property type="match status" value="1"/>
</dbReference>
<keyword evidence="3" id="KW-0804">Transcription</keyword>
<protein>
    <submittedName>
        <fullName evidence="6">Metalloregulator ArsR/SmtB family transcription factor</fullName>
    </submittedName>
</protein>
<proteinExistence type="predicted"/>
<dbReference type="PRINTS" id="PR00778">
    <property type="entry name" value="HTHARSR"/>
</dbReference>
<evidence type="ECO:0000259" key="5">
    <source>
        <dbReference type="PROSITE" id="PS50987"/>
    </source>
</evidence>
<dbReference type="InterPro" id="IPR036390">
    <property type="entry name" value="WH_DNA-bd_sf"/>
</dbReference>
<dbReference type="CDD" id="cd00090">
    <property type="entry name" value="HTH_ARSR"/>
    <property type="match status" value="1"/>
</dbReference>
<evidence type="ECO:0000256" key="2">
    <source>
        <dbReference type="ARBA" id="ARBA00023125"/>
    </source>
</evidence>
<evidence type="ECO:0000256" key="4">
    <source>
        <dbReference type="SAM" id="MobiDB-lite"/>
    </source>
</evidence>
<dbReference type="PROSITE" id="PS50987">
    <property type="entry name" value="HTH_ARSR_2"/>
    <property type="match status" value="1"/>
</dbReference>
<sequence>MAMNRTLVDGGAAKANDQAAVLLFHSLADPVRLSIIRLLADGERRVVDLTRELGLAQSTVSGHLACLRSAGLIDAHPHGRSTFYELAKPQLWPLLSAAEQLLNSNGSAVTLCPEHRRSELAGVCGAVRGCVLHGAEPESAVHDQHDHTGAYLPGAAHQAPSKRPGRH</sequence>
<organism evidence="6 7">
    <name type="scientific">Phytoactinopolyspora mesophila</name>
    <dbReference type="NCBI Taxonomy" id="2650750"/>
    <lineage>
        <taxon>Bacteria</taxon>
        <taxon>Bacillati</taxon>
        <taxon>Actinomycetota</taxon>
        <taxon>Actinomycetes</taxon>
        <taxon>Jiangellales</taxon>
        <taxon>Jiangellaceae</taxon>
        <taxon>Phytoactinopolyspora</taxon>
    </lineage>
</organism>
<evidence type="ECO:0000256" key="1">
    <source>
        <dbReference type="ARBA" id="ARBA00023015"/>
    </source>
</evidence>
<dbReference type="GO" id="GO:0003700">
    <property type="term" value="F:DNA-binding transcription factor activity"/>
    <property type="evidence" value="ECO:0007669"/>
    <property type="project" value="InterPro"/>
</dbReference>
<evidence type="ECO:0000313" key="7">
    <source>
        <dbReference type="Proteomes" id="UP000460435"/>
    </source>
</evidence>
<evidence type="ECO:0000313" key="6">
    <source>
        <dbReference type="EMBL" id="NDL58770.1"/>
    </source>
</evidence>
<dbReference type="InterPro" id="IPR001845">
    <property type="entry name" value="HTH_ArsR_DNA-bd_dom"/>
</dbReference>
<reference evidence="6 7" key="1">
    <citation type="submission" date="2019-11" db="EMBL/GenBank/DDBJ databases">
        <authorList>
            <person name="Li X.-J."/>
            <person name="Feng X.-M."/>
        </authorList>
    </citation>
    <scope>NUCLEOTIDE SEQUENCE [LARGE SCALE GENOMIC DNA]</scope>
    <source>
        <strain evidence="6 7">XMNu-373</strain>
    </source>
</reference>
<dbReference type="AlphaFoldDB" id="A0A7K3M6B1"/>